<dbReference type="SUPFAM" id="SSF143113">
    <property type="entry name" value="NAP-like"/>
    <property type="match status" value="1"/>
</dbReference>
<keyword evidence="5" id="KW-1185">Reference proteome</keyword>
<reference evidence="4" key="1">
    <citation type="journal article" date="2020" name="Stud. Mycol.">
        <title>101 Dothideomycetes genomes: a test case for predicting lifestyles and emergence of pathogens.</title>
        <authorList>
            <person name="Haridas S."/>
            <person name="Albert R."/>
            <person name="Binder M."/>
            <person name="Bloem J."/>
            <person name="Labutti K."/>
            <person name="Salamov A."/>
            <person name="Andreopoulos B."/>
            <person name="Baker S."/>
            <person name="Barry K."/>
            <person name="Bills G."/>
            <person name="Bluhm B."/>
            <person name="Cannon C."/>
            <person name="Castanera R."/>
            <person name="Culley D."/>
            <person name="Daum C."/>
            <person name="Ezra D."/>
            <person name="Gonzalez J."/>
            <person name="Henrissat B."/>
            <person name="Kuo A."/>
            <person name="Liang C."/>
            <person name="Lipzen A."/>
            <person name="Lutzoni F."/>
            <person name="Magnuson J."/>
            <person name="Mondo S."/>
            <person name="Nolan M."/>
            <person name="Ohm R."/>
            <person name="Pangilinan J."/>
            <person name="Park H.-J."/>
            <person name="Ramirez L."/>
            <person name="Alfaro M."/>
            <person name="Sun H."/>
            <person name="Tritt A."/>
            <person name="Yoshinaga Y."/>
            <person name="Zwiers L.-H."/>
            <person name="Turgeon B."/>
            <person name="Goodwin S."/>
            <person name="Spatafora J."/>
            <person name="Crous P."/>
            <person name="Grigoriev I."/>
        </authorList>
    </citation>
    <scope>NUCLEOTIDE SEQUENCE</scope>
    <source>
        <strain evidence="4">Tuck. ex Michener</strain>
    </source>
</reference>
<feature type="region of interest" description="Disordered" evidence="3">
    <location>
        <begin position="286"/>
        <end position="343"/>
    </location>
</feature>
<dbReference type="AlphaFoldDB" id="A0A6A6HGN0"/>
<evidence type="ECO:0000256" key="2">
    <source>
        <dbReference type="RuleBase" id="RU003876"/>
    </source>
</evidence>
<evidence type="ECO:0008006" key="6">
    <source>
        <dbReference type="Google" id="ProtNLM"/>
    </source>
</evidence>
<dbReference type="InterPro" id="IPR002164">
    <property type="entry name" value="NAP_family"/>
</dbReference>
<evidence type="ECO:0000256" key="3">
    <source>
        <dbReference type="SAM" id="MobiDB-lite"/>
    </source>
</evidence>
<dbReference type="Proteomes" id="UP000800092">
    <property type="component" value="Unassembled WGS sequence"/>
</dbReference>
<protein>
    <recommendedName>
        <fullName evidence="6">Nap family protein</fullName>
    </recommendedName>
</protein>
<evidence type="ECO:0000313" key="5">
    <source>
        <dbReference type="Proteomes" id="UP000800092"/>
    </source>
</evidence>
<feature type="compositionally biased region" description="Basic and acidic residues" evidence="3">
    <location>
        <begin position="226"/>
        <end position="258"/>
    </location>
</feature>
<dbReference type="PANTHER" id="PTHR11875">
    <property type="entry name" value="TESTIS-SPECIFIC Y-ENCODED PROTEIN"/>
    <property type="match status" value="1"/>
</dbReference>
<proteinExistence type="inferred from homology"/>
<feature type="compositionally biased region" description="Acidic residues" evidence="3">
    <location>
        <begin position="289"/>
        <end position="315"/>
    </location>
</feature>
<sequence length="343" mass="39521">MAADEATKPPTTYEQLAAIEDDFDDVDTEILRLQYKLSSPLYNRRQEVVSHMNNSERFWPLVFEQVPEEFEKFVQPTDSELLSGALRDFNVTRFELEESAEAEDSKGEPRSLHFRFEFQANDWFEDRVLEKRIWYRHAKDGWAGLISEPVKIHWKKNKDLTQGLTDDAIALFQARSAAGDMMKQDLPEYQALVKKVESWNGANTSFFTWFAWISSRRYVGAEESAQAEKETAERREKRKQGEQVEDHSSDKVVTDQDAEVHPFGEELALALAEEVWPAATKFFIQAQEAADDEMSEAEFEEEDADESDEDDEEVSPIDIPSLVKGKKNKHDENGGPPKKRQKT</sequence>
<evidence type="ECO:0000256" key="1">
    <source>
        <dbReference type="ARBA" id="ARBA00009947"/>
    </source>
</evidence>
<name>A0A6A6HGN0_VIRVR</name>
<comment type="similarity">
    <text evidence="1 2">Belongs to the nucleosome assembly protein (NAP) family.</text>
</comment>
<gene>
    <name evidence="4" type="ORF">EV356DRAFT_511984</name>
</gene>
<dbReference type="InterPro" id="IPR037231">
    <property type="entry name" value="NAP-like_sf"/>
</dbReference>
<dbReference type="Pfam" id="PF00956">
    <property type="entry name" value="NAP"/>
    <property type="match status" value="1"/>
</dbReference>
<dbReference type="GO" id="GO:0006334">
    <property type="term" value="P:nucleosome assembly"/>
    <property type="evidence" value="ECO:0007669"/>
    <property type="project" value="InterPro"/>
</dbReference>
<accession>A0A6A6HGN0</accession>
<dbReference type="EMBL" id="ML991781">
    <property type="protein sequence ID" value="KAF2237284.1"/>
    <property type="molecule type" value="Genomic_DNA"/>
</dbReference>
<evidence type="ECO:0000313" key="4">
    <source>
        <dbReference type="EMBL" id="KAF2237284.1"/>
    </source>
</evidence>
<organism evidence="4 5">
    <name type="scientific">Viridothelium virens</name>
    <name type="common">Speckled blister lichen</name>
    <name type="synonym">Trypethelium virens</name>
    <dbReference type="NCBI Taxonomy" id="1048519"/>
    <lineage>
        <taxon>Eukaryota</taxon>
        <taxon>Fungi</taxon>
        <taxon>Dikarya</taxon>
        <taxon>Ascomycota</taxon>
        <taxon>Pezizomycotina</taxon>
        <taxon>Dothideomycetes</taxon>
        <taxon>Dothideomycetes incertae sedis</taxon>
        <taxon>Trypetheliales</taxon>
        <taxon>Trypetheliaceae</taxon>
        <taxon>Viridothelium</taxon>
    </lineage>
</organism>
<dbReference type="GO" id="GO:0005634">
    <property type="term" value="C:nucleus"/>
    <property type="evidence" value="ECO:0007669"/>
    <property type="project" value="InterPro"/>
</dbReference>
<dbReference type="OrthoDB" id="19419at2759"/>
<feature type="region of interest" description="Disordered" evidence="3">
    <location>
        <begin position="224"/>
        <end position="258"/>
    </location>
</feature>
<dbReference type="Gene3D" id="3.30.1120.90">
    <property type="entry name" value="Nucleosome assembly protein"/>
    <property type="match status" value="1"/>
</dbReference>